<dbReference type="InterPro" id="IPR051115">
    <property type="entry name" value="LAPTM_transporter"/>
</dbReference>
<feature type="transmembrane region" description="Helical" evidence="5">
    <location>
        <begin position="161"/>
        <end position="181"/>
    </location>
</feature>
<evidence type="ECO:0000256" key="5">
    <source>
        <dbReference type="SAM" id="Phobius"/>
    </source>
</evidence>
<feature type="transmembrane region" description="Helical" evidence="5">
    <location>
        <begin position="81"/>
        <end position="100"/>
    </location>
</feature>
<evidence type="ECO:0000256" key="3">
    <source>
        <dbReference type="ARBA" id="ARBA00022989"/>
    </source>
</evidence>
<dbReference type="EMBL" id="CAXLJM020000096">
    <property type="protein sequence ID" value="CAL8133105.1"/>
    <property type="molecule type" value="Genomic_DNA"/>
</dbReference>
<feature type="transmembrane region" description="Helical" evidence="5">
    <location>
        <begin position="112"/>
        <end position="134"/>
    </location>
</feature>
<evidence type="ECO:0000313" key="7">
    <source>
        <dbReference type="Proteomes" id="UP001642540"/>
    </source>
</evidence>
<name>A0ABP1RQB8_9HEXA</name>
<dbReference type="Proteomes" id="UP001642540">
    <property type="component" value="Unassembled WGS sequence"/>
</dbReference>
<feature type="transmembrane region" description="Helical" evidence="5">
    <location>
        <begin position="40"/>
        <end position="61"/>
    </location>
</feature>
<evidence type="ECO:0000256" key="4">
    <source>
        <dbReference type="ARBA" id="ARBA00023136"/>
    </source>
</evidence>
<organism evidence="6 7">
    <name type="scientific">Orchesella dallaii</name>
    <dbReference type="NCBI Taxonomy" id="48710"/>
    <lineage>
        <taxon>Eukaryota</taxon>
        <taxon>Metazoa</taxon>
        <taxon>Ecdysozoa</taxon>
        <taxon>Arthropoda</taxon>
        <taxon>Hexapoda</taxon>
        <taxon>Collembola</taxon>
        <taxon>Entomobryomorpha</taxon>
        <taxon>Entomobryoidea</taxon>
        <taxon>Orchesellidae</taxon>
        <taxon>Orchesellinae</taxon>
        <taxon>Orchesella</taxon>
    </lineage>
</organism>
<reference evidence="6 7" key="1">
    <citation type="submission" date="2024-08" db="EMBL/GenBank/DDBJ databases">
        <authorList>
            <person name="Cucini C."/>
            <person name="Frati F."/>
        </authorList>
    </citation>
    <scope>NUCLEOTIDE SEQUENCE [LARGE SCALE GENOMIC DNA]</scope>
</reference>
<protein>
    <submittedName>
        <fullName evidence="6">Uncharacterized protein</fullName>
    </submittedName>
</protein>
<comment type="subcellular location">
    <subcellularLocation>
        <location evidence="1">Endomembrane system</location>
        <topology evidence="1">Multi-pass membrane protein</topology>
    </subcellularLocation>
</comment>
<sequence>MEEVSVFSVENGREFRLGVKDQPRRDSDAWKTCNCSNVRAVTICIGLVFLVMYIVVLAVSVNLLIQEPSQDYTSIKPHLKIIIFASINILLLLLMFLGIWRVKPLCIWPFLLYRILECCLFSLTLLFYYLLYVIKGVWNLEYTLNIDICIHDEFLPSHPVLVSYIICLLIALRIYIIWVICKCHKYLKTRQQERLNGARRLHEKFLYDSHAPVLNHPI</sequence>
<evidence type="ECO:0000313" key="6">
    <source>
        <dbReference type="EMBL" id="CAL8133105.1"/>
    </source>
</evidence>
<evidence type="ECO:0000256" key="2">
    <source>
        <dbReference type="ARBA" id="ARBA00022692"/>
    </source>
</evidence>
<proteinExistence type="predicted"/>
<comment type="caution">
    <text evidence="6">The sequence shown here is derived from an EMBL/GenBank/DDBJ whole genome shotgun (WGS) entry which is preliminary data.</text>
</comment>
<keyword evidence="2 5" id="KW-0812">Transmembrane</keyword>
<keyword evidence="3 5" id="KW-1133">Transmembrane helix</keyword>
<dbReference type="PANTHER" id="PTHR12479">
    <property type="entry name" value="LYSOSOMAL-ASSOCIATED TRANSMEMBRANE PROTEIN"/>
    <property type="match status" value="1"/>
</dbReference>
<keyword evidence="4 5" id="KW-0472">Membrane</keyword>
<gene>
    <name evidence="6" type="ORF">ODALV1_LOCUS24910</name>
</gene>
<accession>A0ABP1RQB8</accession>
<keyword evidence="7" id="KW-1185">Reference proteome</keyword>
<evidence type="ECO:0000256" key="1">
    <source>
        <dbReference type="ARBA" id="ARBA00004127"/>
    </source>
</evidence>
<dbReference type="PANTHER" id="PTHR12479:SF10">
    <property type="entry name" value="LYSOSOMAL-ASSOCIATED TRANSMEMBRANE PROTEIN"/>
    <property type="match status" value="1"/>
</dbReference>